<feature type="region of interest" description="Disordered" evidence="10">
    <location>
        <begin position="375"/>
        <end position="407"/>
    </location>
</feature>
<organism evidence="12 13">
    <name type="scientific">Lasiosphaeria miniovina</name>
    <dbReference type="NCBI Taxonomy" id="1954250"/>
    <lineage>
        <taxon>Eukaryota</taxon>
        <taxon>Fungi</taxon>
        <taxon>Dikarya</taxon>
        <taxon>Ascomycota</taxon>
        <taxon>Pezizomycotina</taxon>
        <taxon>Sordariomycetes</taxon>
        <taxon>Sordariomycetidae</taxon>
        <taxon>Sordariales</taxon>
        <taxon>Lasiosphaeriaceae</taxon>
        <taxon>Lasiosphaeria</taxon>
    </lineage>
</organism>
<evidence type="ECO:0000313" key="12">
    <source>
        <dbReference type="EMBL" id="KAK0701720.1"/>
    </source>
</evidence>
<proteinExistence type="predicted"/>
<dbReference type="PROSITE" id="PS50011">
    <property type="entry name" value="PROTEIN_KINASE_DOM"/>
    <property type="match status" value="1"/>
</dbReference>
<reference evidence="12" key="1">
    <citation type="submission" date="2023-06" db="EMBL/GenBank/DDBJ databases">
        <title>Genome-scale phylogeny and comparative genomics of the fungal order Sordariales.</title>
        <authorList>
            <consortium name="Lawrence Berkeley National Laboratory"/>
            <person name="Hensen N."/>
            <person name="Bonometti L."/>
            <person name="Westerberg I."/>
            <person name="Brannstrom I.O."/>
            <person name="Guillou S."/>
            <person name="Cros-Aarteil S."/>
            <person name="Calhoun S."/>
            <person name="Haridas S."/>
            <person name="Kuo A."/>
            <person name="Mondo S."/>
            <person name="Pangilinan J."/>
            <person name="Riley R."/>
            <person name="LaButti K."/>
            <person name="Andreopoulos B."/>
            <person name="Lipzen A."/>
            <person name="Chen C."/>
            <person name="Yanf M."/>
            <person name="Daum C."/>
            <person name="Ng V."/>
            <person name="Clum A."/>
            <person name="Steindorff A."/>
            <person name="Ohm R."/>
            <person name="Martin F."/>
            <person name="Silar P."/>
            <person name="Natvig D."/>
            <person name="Lalanne C."/>
            <person name="Gautier V."/>
            <person name="Ament-velasquez S.L."/>
            <person name="Kruys A."/>
            <person name="Hutchinson M.I."/>
            <person name="Powell A.J."/>
            <person name="Barry K."/>
            <person name="Miller A.N."/>
            <person name="Grigoriev I.V."/>
            <person name="Debuchy R."/>
            <person name="Gladieux P."/>
            <person name="Thoren M.H."/>
            <person name="Johannesson H."/>
        </authorList>
    </citation>
    <scope>NUCLEOTIDE SEQUENCE</scope>
    <source>
        <strain evidence="12">SMH2392-1A</strain>
    </source>
</reference>
<evidence type="ECO:0000256" key="3">
    <source>
        <dbReference type="ARBA" id="ARBA00022679"/>
    </source>
</evidence>
<evidence type="ECO:0000256" key="9">
    <source>
        <dbReference type="PROSITE-ProRule" id="PRU10141"/>
    </source>
</evidence>
<comment type="caution">
    <text evidence="12">The sequence shown here is derived from an EMBL/GenBank/DDBJ whole genome shotgun (WGS) entry which is preliminary data.</text>
</comment>
<evidence type="ECO:0000256" key="5">
    <source>
        <dbReference type="ARBA" id="ARBA00022777"/>
    </source>
</evidence>
<dbReference type="InterPro" id="IPR011009">
    <property type="entry name" value="Kinase-like_dom_sf"/>
</dbReference>
<keyword evidence="3" id="KW-0808">Transferase</keyword>
<keyword evidence="6 9" id="KW-0067">ATP-binding</keyword>
<evidence type="ECO:0000256" key="4">
    <source>
        <dbReference type="ARBA" id="ARBA00022741"/>
    </source>
</evidence>
<dbReference type="GO" id="GO:0005524">
    <property type="term" value="F:ATP binding"/>
    <property type="evidence" value="ECO:0007669"/>
    <property type="project" value="UniProtKB-UniRule"/>
</dbReference>
<dbReference type="Pfam" id="PF00069">
    <property type="entry name" value="Pkinase"/>
    <property type="match status" value="2"/>
</dbReference>
<feature type="binding site" evidence="9">
    <location>
        <position position="69"/>
    </location>
    <ligand>
        <name>ATP</name>
        <dbReference type="ChEBI" id="CHEBI:30616"/>
    </ligand>
</feature>
<dbReference type="EC" id="2.7.11.1" evidence="1"/>
<evidence type="ECO:0000256" key="6">
    <source>
        <dbReference type="ARBA" id="ARBA00022840"/>
    </source>
</evidence>
<dbReference type="PANTHER" id="PTHR47634">
    <property type="entry name" value="PROTEIN KINASE DOMAIN-CONTAINING PROTEIN-RELATED"/>
    <property type="match status" value="1"/>
</dbReference>
<dbReference type="EMBL" id="JAUIRO010000009">
    <property type="protein sequence ID" value="KAK0701720.1"/>
    <property type="molecule type" value="Genomic_DNA"/>
</dbReference>
<evidence type="ECO:0000256" key="2">
    <source>
        <dbReference type="ARBA" id="ARBA00022527"/>
    </source>
</evidence>
<dbReference type="AlphaFoldDB" id="A0AA40DG23"/>
<keyword evidence="2" id="KW-0723">Serine/threonine-protein kinase</keyword>
<feature type="domain" description="Protein kinase" evidence="11">
    <location>
        <begin position="40"/>
        <end position="467"/>
    </location>
</feature>
<keyword evidence="13" id="KW-1185">Reference proteome</keyword>
<dbReference type="InterPro" id="IPR000719">
    <property type="entry name" value="Prot_kinase_dom"/>
</dbReference>
<sequence>MATEKYGVLDIADDVENVEQYISGGLHPVHLGDKFDNDRYEVIHKLGRGGFSTVWLAQDLQDGHYVALKIVCSSWTESYGQLDGKIDKLLNPHPDSSHPSPARHFIVELRRFYVTSKNGIHLCQVLPVIGPSMHDLSQPPWRLRPAACRKLARDAAGLLASMHRKNICHGDFTPSNIGLDISPEFHKLSKHDFFKLVGPPEKEKVLPLSEKEKTGPGEHAPKYVVKSVELARLGDRYLSWNLRVMDFDQVFGAISPATPSSGIATPQQYVAPEALIDRKPGPGSDVWALGCTLFRMRSAISLFSDSERMQSWENHLSDIFDFTIGNPPAAWNDVIFPDDEHPVHGKVQKYGCDPIDRNYDLRAKVFGIWDLTPSRASTPAPSRSNSSSLAGGATRPGTPSAPLETPSNLILKSPRSVKNWFNVTAEEGFPHISAQEAELFYDLLKKIFEYDTRKRITAEGILAHPWLNMQ</sequence>
<evidence type="ECO:0000259" key="11">
    <source>
        <dbReference type="PROSITE" id="PS50011"/>
    </source>
</evidence>
<dbReference type="GO" id="GO:0050684">
    <property type="term" value="P:regulation of mRNA processing"/>
    <property type="evidence" value="ECO:0007669"/>
    <property type="project" value="TreeGrafter"/>
</dbReference>
<dbReference type="InterPro" id="IPR017441">
    <property type="entry name" value="Protein_kinase_ATP_BS"/>
</dbReference>
<accession>A0AA40DG23</accession>
<dbReference type="GO" id="GO:0000245">
    <property type="term" value="P:spliceosomal complex assembly"/>
    <property type="evidence" value="ECO:0007669"/>
    <property type="project" value="TreeGrafter"/>
</dbReference>
<evidence type="ECO:0000256" key="7">
    <source>
        <dbReference type="ARBA" id="ARBA00047899"/>
    </source>
</evidence>
<dbReference type="SMART" id="SM00220">
    <property type="entry name" value="S_TKc"/>
    <property type="match status" value="1"/>
</dbReference>
<dbReference type="Gene3D" id="1.10.510.10">
    <property type="entry name" value="Transferase(Phosphotransferase) domain 1"/>
    <property type="match status" value="1"/>
</dbReference>
<dbReference type="GO" id="GO:0005634">
    <property type="term" value="C:nucleus"/>
    <property type="evidence" value="ECO:0007669"/>
    <property type="project" value="TreeGrafter"/>
</dbReference>
<dbReference type="Proteomes" id="UP001172101">
    <property type="component" value="Unassembled WGS sequence"/>
</dbReference>
<dbReference type="GO" id="GO:0004674">
    <property type="term" value="F:protein serine/threonine kinase activity"/>
    <property type="evidence" value="ECO:0007669"/>
    <property type="project" value="UniProtKB-KW"/>
</dbReference>
<dbReference type="RefSeq" id="XP_060289384.1">
    <property type="nucleotide sequence ID" value="XM_060443193.1"/>
</dbReference>
<evidence type="ECO:0000256" key="10">
    <source>
        <dbReference type="SAM" id="MobiDB-lite"/>
    </source>
</evidence>
<feature type="compositionally biased region" description="Low complexity" evidence="10">
    <location>
        <begin position="375"/>
        <end position="390"/>
    </location>
</feature>
<comment type="catalytic activity">
    <reaction evidence="7">
        <text>L-threonyl-[protein] + ATP = O-phospho-L-threonyl-[protein] + ADP + H(+)</text>
        <dbReference type="Rhea" id="RHEA:46608"/>
        <dbReference type="Rhea" id="RHEA-COMP:11060"/>
        <dbReference type="Rhea" id="RHEA-COMP:11605"/>
        <dbReference type="ChEBI" id="CHEBI:15378"/>
        <dbReference type="ChEBI" id="CHEBI:30013"/>
        <dbReference type="ChEBI" id="CHEBI:30616"/>
        <dbReference type="ChEBI" id="CHEBI:61977"/>
        <dbReference type="ChEBI" id="CHEBI:456216"/>
        <dbReference type="EC" id="2.7.11.1"/>
    </reaction>
</comment>
<keyword evidence="5 12" id="KW-0418">Kinase</keyword>
<dbReference type="InterPro" id="IPR051334">
    <property type="entry name" value="SRPK"/>
</dbReference>
<dbReference type="GeneID" id="85326463"/>
<name>A0AA40DG23_9PEZI</name>
<comment type="catalytic activity">
    <reaction evidence="8">
        <text>L-seryl-[protein] + ATP = O-phospho-L-seryl-[protein] + ADP + H(+)</text>
        <dbReference type="Rhea" id="RHEA:17989"/>
        <dbReference type="Rhea" id="RHEA-COMP:9863"/>
        <dbReference type="Rhea" id="RHEA-COMP:11604"/>
        <dbReference type="ChEBI" id="CHEBI:15378"/>
        <dbReference type="ChEBI" id="CHEBI:29999"/>
        <dbReference type="ChEBI" id="CHEBI:30616"/>
        <dbReference type="ChEBI" id="CHEBI:83421"/>
        <dbReference type="ChEBI" id="CHEBI:456216"/>
        <dbReference type="EC" id="2.7.11.1"/>
    </reaction>
</comment>
<dbReference type="Gene3D" id="3.30.200.20">
    <property type="entry name" value="Phosphorylase Kinase, domain 1"/>
    <property type="match status" value="1"/>
</dbReference>
<evidence type="ECO:0000313" key="13">
    <source>
        <dbReference type="Proteomes" id="UP001172101"/>
    </source>
</evidence>
<gene>
    <name evidence="12" type="ORF">B0T26DRAFT_734368</name>
</gene>
<keyword evidence="4 9" id="KW-0547">Nucleotide-binding</keyword>
<evidence type="ECO:0000256" key="8">
    <source>
        <dbReference type="ARBA" id="ARBA00048679"/>
    </source>
</evidence>
<dbReference type="PROSITE" id="PS00107">
    <property type="entry name" value="PROTEIN_KINASE_ATP"/>
    <property type="match status" value="1"/>
</dbReference>
<dbReference type="PANTHER" id="PTHR47634:SF9">
    <property type="entry name" value="PROTEIN KINASE DOMAIN-CONTAINING PROTEIN-RELATED"/>
    <property type="match status" value="1"/>
</dbReference>
<dbReference type="GO" id="GO:0005737">
    <property type="term" value="C:cytoplasm"/>
    <property type="evidence" value="ECO:0007669"/>
    <property type="project" value="TreeGrafter"/>
</dbReference>
<dbReference type="SUPFAM" id="SSF56112">
    <property type="entry name" value="Protein kinase-like (PK-like)"/>
    <property type="match status" value="1"/>
</dbReference>
<evidence type="ECO:0000256" key="1">
    <source>
        <dbReference type="ARBA" id="ARBA00012513"/>
    </source>
</evidence>
<protein>
    <recommendedName>
        <fullName evidence="1">non-specific serine/threonine protein kinase</fullName>
        <ecNumber evidence="1">2.7.11.1</ecNumber>
    </recommendedName>
</protein>